<gene>
    <name evidence="1" type="ORF">IL45_06045</name>
    <name evidence="2" type="ORF">LY02_01388</name>
</gene>
<dbReference type="RefSeq" id="WP_036581454.1">
    <property type="nucleotide sequence ID" value="NZ_JPJI01000026.1"/>
</dbReference>
<reference evidence="1 3" key="1">
    <citation type="submission" date="2014-07" db="EMBL/GenBank/DDBJ databases">
        <title>Draft genome sequence of Nonlabens ulvanivorans, an ulvan degrading bacterium.</title>
        <authorList>
            <person name="Kopel M."/>
            <person name="Helbert W."/>
            <person name="Henrissat B."/>
            <person name="Doniger T."/>
            <person name="Banin E."/>
        </authorList>
    </citation>
    <scope>NUCLEOTIDE SEQUENCE [LARGE SCALE GENOMIC DNA]</scope>
    <source>
        <strain evidence="1 3">PLR</strain>
    </source>
</reference>
<evidence type="ECO:0000313" key="2">
    <source>
        <dbReference type="EMBL" id="PRX14358.1"/>
    </source>
</evidence>
<dbReference type="EMBL" id="PVNA01000002">
    <property type="protein sequence ID" value="PRX14358.1"/>
    <property type="molecule type" value="Genomic_DNA"/>
</dbReference>
<proteinExistence type="predicted"/>
<dbReference type="Proteomes" id="UP000028531">
    <property type="component" value="Unassembled WGS sequence"/>
</dbReference>
<evidence type="ECO:0000313" key="1">
    <source>
        <dbReference type="EMBL" id="KEZ93761.1"/>
    </source>
</evidence>
<evidence type="ECO:0000313" key="4">
    <source>
        <dbReference type="Proteomes" id="UP000239997"/>
    </source>
</evidence>
<keyword evidence="4" id="KW-1185">Reference proteome</keyword>
<reference evidence="2 4" key="2">
    <citation type="submission" date="2018-03" db="EMBL/GenBank/DDBJ databases">
        <title>Genomic Encyclopedia of Archaeal and Bacterial Type Strains, Phase II (KMG-II): from individual species to whole genera.</title>
        <authorList>
            <person name="Goeker M."/>
        </authorList>
    </citation>
    <scope>NUCLEOTIDE SEQUENCE [LARGE SCALE GENOMIC DNA]</scope>
    <source>
        <strain evidence="2 4">DSM 22727</strain>
    </source>
</reference>
<dbReference type="Gene3D" id="3.90.550.10">
    <property type="entry name" value="Spore Coat Polysaccharide Biosynthesis Protein SpsA, Chain A"/>
    <property type="match status" value="1"/>
</dbReference>
<protein>
    <recommendedName>
        <fullName evidence="5">Glycosyltransferase 2-like domain-containing protein</fullName>
    </recommendedName>
</protein>
<dbReference type="OrthoDB" id="1116632at2"/>
<dbReference type="SUPFAM" id="SSF53448">
    <property type="entry name" value="Nucleotide-diphospho-sugar transferases"/>
    <property type="match status" value="1"/>
</dbReference>
<dbReference type="Proteomes" id="UP000239997">
    <property type="component" value="Unassembled WGS sequence"/>
</dbReference>
<sequence length="341" mass="39229">MRIGRSNTHDKKYEGNKAQHRVIVPLYIPHEEDYYKDSFKIFKACVLSLRKTTSAGTPISVIANGCSPSIHEKLLGLQNEGLIDELLLETEQLGKVNSLRRVIGASDEPYVTITDGDVMFLKNWDLEVAAVFKNFPRATAVSPVPVFKTFNQFTSNIWLENLWTGRVKFKTPGDPEGLEKFANSIGWSYLNDEQKNTILTISDGTSQAIVGCSHFCTTYKREALLFAPQVPSEFLLSGNSEGVYLDLPTIKNDGYRLSCFKNHAYHLGNTWESWMDTELEALESNTPSLVEWSVYKKLSQKKFSYWLKFEFFKKILFRKRFYNYAMNRFKVPGIYKEHYLK</sequence>
<dbReference type="EMBL" id="JPJI01000026">
    <property type="protein sequence ID" value="KEZ93761.1"/>
    <property type="molecule type" value="Genomic_DNA"/>
</dbReference>
<evidence type="ECO:0008006" key="5">
    <source>
        <dbReference type="Google" id="ProtNLM"/>
    </source>
</evidence>
<accession>A0A084JXS7</accession>
<dbReference type="AlphaFoldDB" id="A0A084JXS7"/>
<dbReference type="InterPro" id="IPR029044">
    <property type="entry name" value="Nucleotide-diphossugar_trans"/>
</dbReference>
<name>A0A084JXS7_NONUL</name>
<evidence type="ECO:0000313" key="3">
    <source>
        <dbReference type="Proteomes" id="UP000028531"/>
    </source>
</evidence>
<organism evidence="1 3">
    <name type="scientific">Nonlabens ulvanivorans</name>
    <name type="common">Persicivirga ulvanivorans</name>
    <dbReference type="NCBI Taxonomy" id="906888"/>
    <lineage>
        <taxon>Bacteria</taxon>
        <taxon>Pseudomonadati</taxon>
        <taxon>Bacteroidota</taxon>
        <taxon>Flavobacteriia</taxon>
        <taxon>Flavobacteriales</taxon>
        <taxon>Flavobacteriaceae</taxon>
        <taxon>Nonlabens</taxon>
    </lineage>
</organism>
<comment type="caution">
    <text evidence="1">The sequence shown here is derived from an EMBL/GenBank/DDBJ whole genome shotgun (WGS) entry which is preliminary data.</text>
</comment>